<protein>
    <recommendedName>
        <fullName evidence="1">RNHCP domain-containing protein</fullName>
    </recommendedName>
</protein>
<name>A0A317JMF3_9BACT</name>
<comment type="caution">
    <text evidence="2">The sequence shown here is derived from an EMBL/GenBank/DDBJ whole genome shotgun (WGS) entry which is preliminary data.</text>
</comment>
<feature type="domain" description="RNHCP" evidence="1">
    <location>
        <begin position="7"/>
        <end position="91"/>
    </location>
</feature>
<organism evidence="2 3">
    <name type="scientific">Candidatus Cerribacteria bacterium 'Amazon FNV 2010 28 9'</name>
    <dbReference type="NCBI Taxonomy" id="2081795"/>
    <lineage>
        <taxon>Bacteria</taxon>
        <taxon>Candidatus Cerribacteria</taxon>
    </lineage>
</organism>
<dbReference type="AlphaFoldDB" id="A0A317JMF3"/>
<reference evidence="2 3" key="1">
    <citation type="submission" date="2018-02" db="EMBL/GenBank/DDBJ databases">
        <title>Genomic Reconstructions from Amazon Rainforest and Pasture Soil Reveal Novel Insights into the Physiology of Candidate Phyla in Tropical Sites.</title>
        <authorList>
            <person name="Kroeger M.E."/>
            <person name="Delmont T."/>
            <person name="Eren A.M."/>
            <person name="Guo J."/>
            <person name="Meyer K.M."/>
            <person name="Khan K."/>
            <person name="Rodrigues J.L.M."/>
            <person name="Bohannan B.J.M."/>
            <person name="Tringe S."/>
            <person name="Borges C.D."/>
            <person name="Tiedje J."/>
            <person name="Tsai S.M."/>
            <person name="Nusslein K."/>
        </authorList>
    </citation>
    <scope>NUCLEOTIDE SEQUENCE [LARGE SCALE GENOMIC DNA]</scope>
    <source>
        <strain evidence="2">Amazon FNV 2010 28 9</strain>
    </source>
</reference>
<dbReference type="Proteomes" id="UP000246104">
    <property type="component" value="Unassembled WGS sequence"/>
</dbReference>
<sequence length="99" mass="11185">MFITNNQEFVCEQCGKKVGKHPTSSRDHCTYCLYSKHVDVSPGDRQNRCQGLLQPIGLEIKEGKTQIVYQCISCGERKKNIVAPDDNQEMVLQLSTKPV</sequence>
<evidence type="ECO:0000313" key="2">
    <source>
        <dbReference type="EMBL" id="PWU22652.1"/>
    </source>
</evidence>
<evidence type="ECO:0000259" key="1">
    <source>
        <dbReference type="Pfam" id="PF12647"/>
    </source>
</evidence>
<evidence type="ECO:0000313" key="3">
    <source>
        <dbReference type="Proteomes" id="UP000246104"/>
    </source>
</evidence>
<dbReference type="Pfam" id="PF12647">
    <property type="entry name" value="RNHCP"/>
    <property type="match status" value="1"/>
</dbReference>
<proteinExistence type="predicted"/>
<accession>A0A317JMF3</accession>
<dbReference type="InterPro" id="IPR024439">
    <property type="entry name" value="RNHCP"/>
</dbReference>
<dbReference type="EMBL" id="PSRQ01000059">
    <property type="protein sequence ID" value="PWU22652.1"/>
    <property type="molecule type" value="Genomic_DNA"/>
</dbReference>
<gene>
    <name evidence="2" type="ORF">C5B42_05430</name>
</gene>